<comment type="caution">
    <text evidence="1">The sequence shown here is derived from an EMBL/GenBank/DDBJ whole genome shotgun (WGS) entry which is preliminary data.</text>
</comment>
<evidence type="ECO:0000313" key="2">
    <source>
        <dbReference type="Proteomes" id="UP001153332"/>
    </source>
</evidence>
<dbReference type="Proteomes" id="UP001153332">
    <property type="component" value="Unassembled WGS sequence"/>
</dbReference>
<keyword evidence="2" id="KW-1185">Reference proteome</keyword>
<reference evidence="1" key="1">
    <citation type="submission" date="2022-12" db="EMBL/GenBank/DDBJ databases">
        <title>Genome Sequence of Lasiodiplodia mahajangana.</title>
        <authorList>
            <person name="Buettner E."/>
        </authorList>
    </citation>
    <scope>NUCLEOTIDE SEQUENCE</scope>
    <source>
        <strain evidence="1">VT137</strain>
    </source>
</reference>
<protein>
    <submittedName>
        <fullName evidence="1">Uncharacterized protein</fullName>
    </submittedName>
</protein>
<accession>A0ACC2JFX6</accession>
<evidence type="ECO:0000313" key="1">
    <source>
        <dbReference type="EMBL" id="KAJ8126379.1"/>
    </source>
</evidence>
<proteinExistence type="predicted"/>
<sequence>MIAWVDAQMPQVNRTFFLECDGLALVGRILGRARTSGRPGDADVESVRERVKRNMDASEAMLQTCGE</sequence>
<dbReference type="EMBL" id="JAPUUL010001883">
    <property type="protein sequence ID" value="KAJ8126379.1"/>
    <property type="molecule type" value="Genomic_DNA"/>
</dbReference>
<name>A0ACC2JFX6_9PEZI</name>
<gene>
    <name evidence="1" type="ORF">O1611_g7259</name>
</gene>
<organism evidence="1 2">
    <name type="scientific">Lasiodiplodia mahajangana</name>
    <dbReference type="NCBI Taxonomy" id="1108764"/>
    <lineage>
        <taxon>Eukaryota</taxon>
        <taxon>Fungi</taxon>
        <taxon>Dikarya</taxon>
        <taxon>Ascomycota</taxon>
        <taxon>Pezizomycotina</taxon>
        <taxon>Dothideomycetes</taxon>
        <taxon>Dothideomycetes incertae sedis</taxon>
        <taxon>Botryosphaeriales</taxon>
        <taxon>Botryosphaeriaceae</taxon>
        <taxon>Lasiodiplodia</taxon>
    </lineage>
</organism>